<dbReference type="Proteomes" id="UP000036834">
    <property type="component" value="Unassembled WGS sequence"/>
</dbReference>
<accession>A0A0K9YPH6</accession>
<dbReference type="Proteomes" id="UP000319578">
    <property type="component" value="Unassembled WGS sequence"/>
</dbReference>
<name>A0A0K9YPH6_9BACL</name>
<dbReference type="EMBL" id="BJON01000014">
    <property type="protein sequence ID" value="GED69933.1"/>
    <property type="molecule type" value="Genomic_DNA"/>
</dbReference>
<reference evidence="2" key="2">
    <citation type="submission" date="2015-07" db="EMBL/GenBank/DDBJ databases">
        <title>MeaNS - Measles Nucleotide Surveillance Program.</title>
        <authorList>
            <person name="Tran T."/>
            <person name="Druce J."/>
        </authorList>
    </citation>
    <scope>NUCLEOTIDE SEQUENCE</scope>
    <source>
        <strain evidence="2">DSM 9887</strain>
    </source>
</reference>
<dbReference type="AlphaFoldDB" id="A0A0K9YPH6"/>
<proteinExistence type="predicted"/>
<evidence type="ECO:0008006" key="5">
    <source>
        <dbReference type="Google" id="ProtNLM"/>
    </source>
</evidence>
<sequence>MIKITKQAAKHFLLRRLIYPELQQANFNELLQCLEAIQLDPVNTVERNHHLVAGLRLPAFTPFDLNNTLTNGKAFEYFAQAACILPMNDYPLFADIRRQIRLRAQDELNRYSSTATEILSKLAKDGPLPSNAFTSENKVRAGWDTTEEKTKESSHVLALLFQTGQIQVVGREGATRFFARTEDAIPLSVQQQEYEQSSEERSHALLKKYARAYRIFSADDARYGWQYKSTAASRRKIHQEFLANNTFTEVSIEGVKRSYAILTEDLPELVKCQSLETPEGIHFISPLDSLLWYRERLVDLYDFHYRWEIYTPKQKRMYGAYVMPILEDGNLIGRMDPLFDRGNGMLDVQLLSFESNVFWSNNRKTRIIEALHSFAKQLGADDVKLPETISIKL</sequence>
<reference evidence="1 4" key="3">
    <citation type="submission" date="2019-06" db="EMBL/GenBank/DDBJ databases">
        <title>Whole genome shotgun sequence of Brevibacillus reuszeri NBRC 15719.</title>
        <authorList>
            <person name="Hosoyama A."/>
            <person name="Uohara A."/>
            <person name="Ohji S."/>
            <person name="Ichikawa N."/>
        </authorList>
    </citation>
    <scope>NUCLEOTIDE SEQUENCE [LARGE SCALE GENOMIC DNA]</scope>
    <source>
        <strain evidence="1 4">NBRC 15719</strain>
    </source>
</reference>
<protein>
    <recommendedName>
        <fullName evidence="5">Cytoplasmic protein</fullName>
    </recommendedName>
</protein>
<dbReference type="RefSeq" id="WP_049739625.1">
    <property type="nucleotide sequence ID" value="NZ_BJON01000014.1"/>
</dbReference>
<dbReference type="STRING" id="54915.ADS79_17150"/>
<dbReference type="EMBL" id="LGIQ01000009">
    <property type="protein sequence ID" value="KNB70623.1"/>
    <property type="molecule type" value="Genomic_DNA"/>
</dbReference>
<dbReference type="Pfam" id="PF06224">
    <property type="entry name" value="AlkZ-like"/>
    <property type="match status" value="1"/>
</dbReference>
<keyword evidence="4" id="KW-1185">Reference proteome</keyword>
<dbReference type="PANTHER" id="PTHR30528">
    <property type="entry name" value="CYTOPLASMIC PROTEIN"/>
    <property type="match status" value="1"/>
</dbReference>
<comment type="caution">
    <text evidence="2">The sequence shown here is derived from an EMBL/GenBank/DDBJ whole genome shotgun (WGS) entry which is preliminary data.</text>
</comment>
<dbReference type="PATRIC" id="fig|54915.3.peg.2497"/>
<evidence type="ECO:0000313" key="4">
    <source>
        <dbReference type="Proteomes" id="UP000319578"/>
    </source>
</evidence>
<reference evidence="3" key="1">
    <citation type="submission" date="2015-07" db="EMBL/GenBank/DDBJ databases">
        <title>Genome sequencing project for genomic taxonomy and phylogenomics of Bacillus-like bacteria.</title>
        <authorList>
            <person name="Liu B."/>
            <person name="Wang J."/>
            <person name="Zhu Y."/>
            <person name="Liu G."/>
            <person name="Chen Q."/>
            <person name="Chen Z."/>
            <person name="Lan J."/>
            <person name="Che J."/>
            <person name="Ge C."/>
            <person name="Shi H."/>
            <person name="Pan Z."/>
            <person name="Liu X."/>
        </authorList>
    </citation>
    <scope>NUCLEOTIDE SEQUENCE [LARGE SCALE GENOMIC DNA]</scope>
    <source>
        <strain evidence="3">DSM 9887</strain>
    </source>
</reference>
<gene>
    <name evidence="2" type="ORF">ADS79_17150</name>
    <name evidence="1" type="ORF">BRE01_36350</name>
</gene>
<organism evidence="2 3">
    <name type="scientific">Brevibacillus reuszeri</name>
    <dbReference type="NCBI Taxonomy" id="54915"/>
    <lineage>
        <taxon>Bacteria</taxon>
        <taxon>Bacillati</taxon>
        <taxon>Bacillota</taxon>
        <taxon>Bacilli</taxon>
        <taxon>Bacillales</taxon>
        <taxon>Paenibacillaceae</taxon>
        <taxon>Brevibacillus</taxon>
    </lineage>
</organism>
<dbReference type="InterPro" id="IPR009351">
    <property type="entry name" value="AlkZ-like"/>
</dbReference>
<evidence type="ECO:0000313" key="1">
    <source>
        <dbReference type="EMBL" id="GED69933.1"/>
    </source>
</evidence>
<dbReference type="PANTHER" id="PTHR30528:SF0">
    <property type="entry name" value="CYTOPLASMIC PROTEIN"/>
    <property type="match status" value="1"/>
</dbReference>
<dbReference type="OrthoDB" id="9787207at2"/>
<evidence type="ECO:0000313" key="3">
    <source>
        <dbReference type="Proteomes" id="UP000036834"/>
    </source>
</evidence>
<evidence type="ECO:0000313" key="2">
    <source>
        <dbReference type="EMBL" id="KNB70623.1"/>
    </source>
</evidence>